<keyword evidence="2" id="KW-1185">Reference proteome</keyword>
<dbReference type="EMBL" id="AP024237">
    <property type="protein sequence ID" value="BCO38095.1"/>
    <property type="molecule type" value="Genomic_DNA"/>
</dbReference>
<protein>
    <submittedName>
        <fullName evidence="1">Membrane protein</fullName>
    </submittedName>
</protein>
<dbReference type="OrthoDB" id="5289372at2"/>
<dbReference type="AlphaFoldDB" id="A0A2G8BBT1"/>
<dbReference type="PANTHER" id="PTHR14969:SF13">
    <property type="entry name" value="AT30094P"/>
    <property type="match status" value="1"/>
</dbReference>
<dbReference type="Gene3D" id="1.20.144.10">
    <property type="entry name" value="Phosphatidic acid phosphatase type 2/haloperoxidase"/>
    <property type="match status" value="1"/>
</dbReference>
<dbReference type="STRING" id="110505.ACT16_22010"/>
<evidence type="ECO:0000313" key="2">
    <source>
        <dbReference type="Proteomes" id="UP000595446"/>
    </source>
</evidence>
<accession>A0A2G8BBT1</accession>
<gene>
    <name evidence="1" type="ORF">MHEC_45280</name>
</gene>
<sequence>MRSVQTVVAPVAAVLAVVVYALMWLGFHCRWGWLAWLDRSSLQVFYDVGLKHPVWIRFWDSVCTVFGPNAFRLLGAVAVVVALAKHRLRVALFLVATMECSGLITEIAKLAAHRPRPVTTLSNASSWSFPSGHALGVMVCVLALLIVLVPVLSHWMRVVTVALSALIIAAVGFGRVALNAHHVSDVLAGWALGYVYFLLCFLAFRPLRRN</sequence>
<proteinExistence type="predicted"/>
<dbReference type="InterPro" id="IPR036938">
    <property type="entry name" value="PAP2/HPO_sf"/>
</dbReference>
<dbReference type="CDD" id="cd03392">
    <property type="entry name" value="PAP2_like_2"/>
    <property type="match status" value="1"/>
</dbReference>
<dbReference type="SMART" id="SM00014">
    <property type="entry name" value="acidPPc"/>
    <property type="match status" value="1"/>
</dbReference>
<evidence type="ECO:0000313" key="1">
    <source>
        <dbReference type="EMBL" id="BCO38095.1"/>
    </source>
</evidence>
<dbReference type="Proteomes" id="UP000595446">
    <property type="component" value="Chromosome"/>
</dbReference>
<name>A0A2G8BBT1_9MYCO</name>
<organism evidence="1 2">
    <name type="scientific">Mycobacterium heckeshornense</name>
    <dbReference type="NCBI Taxonomy" id="110505"/>
    <lineage>
        <taxon>Bacteria</taxon>
        <taxon>Bacillati</taxon>
        <taxon>Actinomycetota</taxon>
        <taxon>Actinomycetes</taxon>
        <taxon>Mycobacteriales</taxon>
        <taxon>Mycobacteriaceae</taxon>
        <taxon>Mycobacterium</taxon>
    </lineage>
</organism>
<reference evidence="1 2" key="1">
    <citation type="submission" date="2020-12" db="EMBL/GenBank/DDBJ databases">
        <title>Complete genome sequence of Mycobacterium heckeshornense JCM 15655T, closely related to a pathogenic non-tuberculous mycobacterial species Mycobacterium xenopi.</title>
        <authorList>
            <person name="Yoshida M."/>
            <person name="Fukano H."/>
            <person name="Asakura T."/>
            <person name="Suzuki M."/>
            <person name="Hoshino Y."/>
        </authorList>
    </citation>
    <scope>NUCLEOTIDE SEQUENCE [LARGE SCALE GENOMIC DNA]</scope>
    <source>
        <strain evidence="1 2">JCM 15655</strain>
    </source>
</reference>
<dbReference type="SUPFAM" id="SSF48317">
    <property type="entry name" value="Acid phosphatase/Vanadium-dependent haloperoxidase"/>
    <property type="match status" value="1"/>
</dbReference>
<dbReference type="RefSeq" id="WP_048893583.1">
    <property type="nucleotide sequence ID" value="NZ_AP024237.1"/>
</dbReference>
<dbReference type="Pfam" id="PF01569">
    <property type="entry name" value="PAP2"/>
    <property type="match status" value="1"/>
</dbReference>
<dbReference type="InterPro" id="IPR000326">
    <property type="entry name" value="PAP2/HPO"/>
</dbReference>
<dbReference type="PANTHER" id="PTHR14969">
    <property type="entry name" value="SPHINGOSINE-1-PHOSPHATE PHOSPHOHYDROLASE"/>
    <property type="match status" value="1"/>
</dbReference>